<dbReference type="Gene3D" id="3.40.50.1100">
    <property type="match status" value="1"/>
</dbReference>
<name>A0A8H7ZVG2_9FUNG</name>
<dbReference type="Pfam" id="PF00571">
    <property type="entry name" value="CBS"/>
    <property type="match status" value="1"/>
</dbReference>
<dbReference type="InterPro" id="IPR001926">
    <property type="entry name" value="TrpB-like_PALP"/>
</dbReference>
<dbReference type="Proteomes" id="UP000673691">
    <property type="component" value="Unassembled WGS sequence"/>
</dbReference>
<dbReference type="PANTHER" id="PTHR10314">
    <property type="entry name" value="CYSTATHIONINE BETA-SYNTHASE"/>
    <property type="match status" value="1"/>
</dbReference>
<dbReference type="SUPFAM" id="SSF53686">
    <property type="entry name" value="Tryptophan synthase beta subunit-like PLP-dependent enzymes"/>
    <property type="match status" value="1"/>
</dbReference>
<dbReference type="InterPro" id="IPR050214">
    <property type="entry name" value="Cys_Synth/Cystath_Beta-Synth"/>
</dbReference>
<comment type="caution">
    <text evidence="3">The sequence shown here is derived from an EMBL/GenBank/DDBJ whole genome shotgun (WGS) entry which is preliminary data.</text>
</comment>
<dbReference type="InterPro" id="IPR000644">
    <property type="entry name" value="CBS_dom"/>
</dbReference>
<dbReference type="InterPro" id="IPR046342">
    <property type="entry name" value="CBS_dom_sf"/>
</dbReference>
<evidence type="ECO:0000256" key="1">
    <source>
        <dbReference type="PROSITE-ProRule" id="PRU00703"/>
    </source>
</evidence>
<reference evidence="3 4" key="1">
    <citation type="journal article" name="Sci. Rep.">
        <title>Genome-scale phylogenetic analyses confirm Olpidium as the closest living zoosporic fungus to the non-flagellated, terrestrial fungi.</title>
        <authorList>
            <person name="Chang Y."/>
            <person name="Rochon D."/>
            <person name="Sekimoto S."/>
            <person name="Wang Y."/>
            <person name="Chovatia M."/>
            <person name="Sandor L."/>
            <person name="Salamov A."/>
            <person name="Grigoriev I.V."/>
            <person name="Stajich J.E."/>
            <person name="Spatafora J.W."/>
        </authorList>
    </citation>
    <scope>NUCLEOTIDE SEQUENCE [LARGE SCALE GENOMIC DNA]</scope>
    <source>
        <strain evidence="3">S191</strain>
    </source>
</reference>
<keyword evidence="1" id="KW-0129">CBS domain</keyword>
<evidence type="ECO:0000259" key="2">
    <source>
        <dbReference type="PROSITE" id="PS51371"/>
    </source>
</evidence>
<dbReference type="InterPro" id="IPR036052">
    <property type="entry name" value="TrpB-like_PALP_sf"/>
</dbReference>
<proteinExistence type="predicted"/>
<evidence type="ECO:0000313" key="3">
    <source>
        <dbReference type="EMBL" id="KAG5460110.1"/>
    </source>
</evidence>
<dbReference type="SUPFAM" id="SSF54631">
    <property type="entry name" value="CBS-domain pair"/>
    <property type="match status" value="1"/>
</dbReference>
<keyword evidence="4" id="KW-1185">Reference proteome</keyword>
<evidence type="ECO:0000313" key="4">
    <source>
        <dbReference type="Proteomes" id="UP000673691"/>
    </source>
</evidence>
<dbReference type="PROSITE" id="PS51371">
    <property type="entry name" value="CBS"/>
    <property type="match status" value="1"/>
</dbReference>
<dbReference type="EMBL" id="JAEFCI010005759">
    <property type="protein sequence ID" value="KAG5460110.1"/>
    <property type="molecule type" value="Genomic_DNA"/>
</dbReference>
<dbReference type="Gene3D" id="3.10.580.10">
    <property type="entry name" value="CBS-domain"/>
    <property type="match status" value="1"/>
</dbReference>
<organism evidence="3 4">
    <name type="scientific">Olpidium bornovanus</name>
    <dbReference type="NCBI Taxonomy" id="278681"/>
    <lineage>
        <taxon>Eukaryota</taxon>
        <taxon>Fungi</taxon>
        <taxon>Fungi incertae sedis</taxon>
        <taxon>Olpidiomycota</taxon>
        <taxon>Olpidiomycotina</taxon>
        <taxon>Olpidiomycetes</taxon>
        <taxon>Olpidiales</taxon>
        <taxon>Olpidiaceae</taxon>
        <taxon>Olpidium</taxon>
    </lineage>
</organism>
<sequence length="266" mass="29322">MADEIYEQCQGRLDAVFVGVESGSAAAGLNKYLKSRIANVKTKITKTWRVEDLGNTFASDVLKGTTFDGWVKVDDRDAYSYARRLCPSSGATLCAAVRYAAQEGLPDGARIVVVLNDSARNYQSPLLSDEWLVENDLADESTTQQLLYRAIDKYRGVSLALLRYLARQTSISSSLDIMETNGFSQVPVVNDARGFVGFLSLENVQLRLESGQASFEDPVEKWMYTFSRSGSGNGHKNYKVITPDTSLAELDEFFELFPAVSTSSNA</sequence>
<feature type="domain" description="CBS" evidence="2">
    <location>
        <begin position="157"/>
        <end position="214"/>
    </location>
</feature>
<protein>
    <submittedName>
        <fullName evidence="3">Tryptophan synthase beta subunit-like PLP-dependent enzyme</fullName>
    </submittedName>
</protein>
<gene>
    <name evidence="3" type="ORF">BJ554DRAFT_7885</name>
</gene>
<accession>A0A8H7ZVG2</accession>
<dbReference type="AlphaFoldDB" id="A0A8H7ZVG2"/>
<dbReference type="OrthoDB" id="2536440at2759"/>
<dbReference type="Pfam" id="PF00291">
    <property type="entry name" value="PALP"/>
    <property type="match status" value="1"/>
</dbReference>